<evidence type="ECO:0000256" key="10">
    <source>
        <dbReference type="PROSITE-ProRule" id="PRU00169"/>
    </source>
</evidence>
<dbReference type="CDD" id="cd17574">
    <property type="entry name" value="REC_OmpR"/>
    <property type="match status" value="1"/>
</dbReference>
<keyword evidence="4" id="KW-0902">Two-component regulatory system</keyword>
<dbReference type="PROSITE" id="PS51755">
    <property type="entry name" value="OMPR_PHOB"/>
    <property type="match status" value="1"/>
</dbReference>
<protein>
    <recommendedName>
        <fullName evidence="9">Regulatory protein VirG</fullName>
    </recommendedName>
</protein>
<keyword evidence="8" id="KW-0804">Transcription</keyword>
<keyword evidence="6 11" id="KW-0238">DNA-binding</keyword>
<dbReference type="GO" id="GO:0032993">
    <property type="term" value="C:protein-DNA complex"/>
    <property type="evidence" value="ECO:0007669"/>
    <property type="project" value="TreeGrafter"/>
</dbReference>
<evidence type="ECO:0000256" key="2">
    <source>
        <dbReference type="ARBA" id="ARBA00022490"/>
    </source>
</evidence>
<dbReference type="GO" id="GO:0000976">
    <property type="term" value="F:transcription cis-regulatory region binding"/>
    <property type="evidence" value="ECO:0007669"/>
    <property type="project" value="TreeGrafter"/>
</dbReference>
<evidence type="ECO:0000256" key="7">
    <source>
        <dbReference type="ARBA" id="ARBA00023159"/>
    </source>
</evidence>
<accession>A0A936YNJ4</accession>
<dbReference type="GO" id="GO:0000156">
    <property type="term" value="F:phosphorelay response regulator activity"/>
    <property type="evidence" value="ECO:0007669"/>
    <property type="project" value="TreeGrafter"/>
</dbReference>
<dbReference type="Proteomes" id="UP000633219">
    <property type="component" value="Unassembled WGS sequence"/>
</dbReference>
<keyword evidence="3 10" id="KW-0597">Phosphoprotein</keyword>
<gene>
    <name evidence="14" type="ORF">JJB09_17140</name>
</gene>
<evidence type="ECO:0000259" key="13">
    <source>
        <dbReference type="PROSITE" id="PS51755"/>
    </source>
</evidence>
<keyword evidence="5" id="KW-0805">Transcription regulation</keyword>
<comment type="subcellular location">
    <subcellularLocation>
        <location evidence="1">Cytoplasm</location>
    </subcellularLocation>
</comment>
<dbReference type="SMART" id="SM00448">
    <property type="entry name" value="REC"/>
    <property type="match status" value="1"/>
</dbReference>
<evidence type="ECO:0000256" key="5">
    <source>
        <dbReference type="ARBA" id="ARBA00023015"/>
    </source>
</evidence>
<dbReference type="InterPro" id="IPR001789">
    <property type="entry name" value="Sig_transdc_resp-reg_receiver"/>
</dbReference>
<dbReference type="InterPro" id="IPR039420">
    <property type="entry name" value="WalR-like"/>
</dbReference>
<dbReference type="SUPFAM" id="SSF46894">
    <property type="entry name" value="C-terminal effector domain of the bipartite response regulators"/>
    <property type="match status" value="1"/>
</dbReference>
<dbReference type="SMART" id="SM00862">
    <property type="entry name" value="Trans_reg_C"/>
    <property type="match status" value="1"/>
</dbReference>
<dbReference type="GO" id="GO:0005829">
    <property type="term" value="C:cytosol"/>
    <property type="evidence" value="ECO:0007669"/>
    <property type="project" value="TreeGrafter"/>
</dbReference>
<dbReference type="InterPro" id="IPR011006">
    <property type="entry name" value="CheY-like_superfamily"/>
</dbReference>
<feature type="modified residue" description="4-aspartylphosphate" evidence="10">
    <location>
        <position position="54"/>
    </location>
</feature>
<sequence length="235" mass="25864">MSEANIVVVDDEPGLRGMIEDYLSMQGYAVQPAENGAALDRLLASRSPDLILLDVNLPGEDGFSIVRRLRNAGERMGIIMLTGNADEDSKVTGLLNGADDYLAKPFEVRELLARVRSVLRRLPPAAEKPAEARQKLALGTFVLDVAGRRLFDGGGLEIEVSSMDYDLLEAFARHPRQVLSRDRLCELAHGRTLGAADRSLDIRIARLRKKLEKDPTEPAILKTVRGEGYVFEPEG</sequence>
<dbReference type="SUPFAM" id="SSF52172">
    <property type="entry name" value="CheY-like"/>
    <property type="match status" value="1"/>
</dbReference>
<evidence type="ECO:0000259" key="12">
    <source>
        <dbReference type="PROSITE" id="PS50110"/>
    </source>
</evidence>
<evidence type="ECO:0000256" key="11">
    <source>
        <dbReference type="PROSITE-ProRule" id="PRU01091"/>
    </source>
</evidence>
<keyword evidence="15" id="KW-1185">Reference proteome</keyword>
<dbReference type="Pfam" id="PF00072">
    <property type="entry name" value="Response_reg"/>
    <property type="match status" value="1"/>
</dbReference>
<dbReference type="InterPro" id="IPR016032">
    <property type="entry name" value="Sig_transdc_resp-reg_C-effctor"/>
</dbReference>
<dbReference type="FunFam" id="1.10.10.10:FF:000099">
    <property type="entry name" value="Two-component system response regulator TorR"/>
    <property type="match status" value="1"/>
</dbReference>
<dbReference type="PANTHER" id="PTHR48111">
    <property type="entry name" value="REGULATOR OF RPOS"/>
    <property type="match status" value="1"/>
</dbReference>
<dbReference type="PROSITE" id="PS50110">
    <property type="entry name" value="RESPONSE_REGULATORY"/>
    <property type="match status" value="1"/>
</dbReference>
<dbReference type="PANTHER" id="PTHR48111:SF4">
    <property type="entry name" value="DNA-BINDING DUAL TRANSCRIPTIONAL REGULATOR OMPR"/>
    <property type="match status" value="1"/>
</dbReference>
<keyword evidence="7" id="KW-0010">Activator</keyword>
<dbReference type="Gene3D" id="3.40.50.2300">
    <property type="match status" value="1"/>
</dbReference>
<evidence type="ECO:0000313" key="14">
    <source>
        <dbReference type="EMBL" id="MBL0373750.1"/>
    </source>
</evidence>
<proteinExistence type="predicted"/>
<dbReference type="InterPro" id="IPR036388">
    <property type="entry name" value="WH-like_DNA-bd_sf"/>
</dbReference>
<evidence type="ECO:0000256" key="3">
    <source>
        <dbReference type="ARBA" id="ARBA00022553"/>
    </source>
</evidence>
<dbReference type="AlphaFoldDB" id="A0A936YNJ4"/>
<keyword evidence="2" id="KW-0963">Cytoplasm</keyword>
<dbReference type="InterPro" id="IPR001867">
    <property type="entry name" value="OmpR/PhoB-type_DNA-bd"/>
</dbReference>
<evidence type="ECO:0000256" key="9">
    <source>
        <dbReference type="ARBA" id="ARBA00067337"/>
    </source>
</evidence>
<dbReference type="GO" id="GO:0006355">
    <property type="term" value="P:regulation of DNA-templated transcription"/>
    <property type="evidence" value="ECO:0007669"/>
    <property type="project" value="InterPro"/>
</dbReference>
<dbReference type="Gene3D" id="1.10.10.10">
    <property type="entry name" value="Winged helix-like DNA-binding domain superfamily/Winged helix DNA-binding domain"/>
    <property type="match status" value="1"/>
</dbReference>
<comment type="caution">
    <text evidence="14">The sequence shown here is derived from an EMBL/GenBank/DDBJ whole genome shotgun (WGS) entry which is preliminary data.</text>
</comment>
<evidence type="ECO:0000256" key="1">
    <source>
        <dbReference type="ARBA" id="ARBA00004496"/>
    </source>
</evidence>
<evidence type="ECO:0000256" key="6">
    <source>
        <dbReference type="ARBA" id="ARBA00023125"/>
    </source>
</evidence>
<dbReference type="EMBL" id="JAEQNC010000009">
    <property type="protein sequence ID" value="MBL0373750.1"/>
    <property type="molecule type" value="Genomic_DNA"/>
</dbReference>
<dbReference type="CDD" id="cd00383">
    <property type="entry name" value="trans_reg_C"/>
    <property type="match status" value="1"/>
</dbReference>
<evidence type="ECO:0000313" key="15">
    <source>
        <dbReference type="Proteomes" id="UP000633219"/>
    </source>
</evidence>
<feature type="DNA-binding region" description="OmpR/PhoB-type" evidence="11">
    <location>
        <begin position="133"/>
        <end position="233"/>
    </location>
</feature>
<reference evidence="14" key="1">
    <citation type="submission" date="2021-01" db="EMBL/GenBank/DDBJ databases">
        <title>Rhizobium sp. strain KVB221 16S ribosomal RNA gene Genome sequencing and assembly.</title>
        <authorList>
            <person name="Kang M."/>
        </authorList>
    </citation>
    <scope>NUCLEOTIDE SEQUENCE</scope>
    <source>
        <strain evidence="14">KVB221</strain>
    </source>
</reference>
<feature type="domain" description="OmpR/PhoB-type" evidence="13">
    <location>
        <begin position="133"/>
        <end position="233"/>
    </location>
</feature>
<evidence type="ECO:0000256" key="8">
    <source>
        <dbReference type="ARBA" id="ARBA00023163"/>
    </source>
</evidence>
<dbReference type="RefSeq" id="WP_201660748.1">
    <property type="nucleotide sequence ID" value="NZ_JAEQNC010000009.1"/>
</dbReference>
<feature type="domain" description="Response regulatory" evidence="12">
    <location>
        <begin position="5"/>
        <end position="119"/>
    </location>
</feature>
<dbReference type="Gene3D" id="6.10.250.690">
    <property type="match status" value="1"/>
</dbReference>
<dbReference type="Pfam" id="PF00486">
    <property type="entry name" value="Trans_reg_C"/>
    <property type="match status" value="1"/>
</dbReference>
<name>A0A936YNJ4_9HYPH</name>
<evidence type="ECO:0000256" key="4">
    <source>
        <dbReference type="ARBA" id="ARBA00023012"/>
    </source>
</evidence>
<organism evidence="14 15">
    <name type="scientific">Rhizobium setariae</name>
    <dbReference type="NCBI Taxonomy" id="2801340"/>
    <lineage>
        <taxon>Bacteria</taxon>
        <taxon>Pseudomonadati</taxon>
        <taxon>Pseudomonadota</taxon>
        <taxon>Alphaproteobacteria</taxon>
        <taxon>Hyphomicrobiales</taxon>
        <taxon>Rhizobiaceae</taxon>
        <taxon>Rhizobium/Agrobacterium group</taxon>
        <taxon>Rhizobium</taxon>
    </lineage>
</organism>